<comment type="caution">
    <text evidence="1">The sequence shown here is derived from an EMBL/GenBank/DDBJ whole genome shotgun (WGS) entry which is preliminary data.</text>
</comment>
<gene>
    <name evidence="1" type="ORF">JQX14_24380</name>
</gene>
<sequence>MGNIITFPTRCDAVDHQEFLQDGGDTLQFVSAGEQKKGQEHTFPLPKNFTRRQSQEFRAKDWTNQEVAHLYRVKRLLDLAGVPNSIDRGVSDEGDPWFLFCDAADEVLIHLCRIDGVYLLDTPSIETPLHGRDFTQLVDAFLERKLQGQEEISLKEKHKVVRLGRNGKVLLHPSTMLAALVWTLFLESDDLVMVLPKDSGKIDGQSENPTSVPSCFDQYSTVETQNLCEDFLNLQEEEAARTTADTMPMYQSFRAIMSANNDKSLQNSYIIGLSAISISLGIVSGKGFLTFDDLEAESVLDLLNAINNPTDQNSNAVPFFGNNADEVLSFSTILEDIFADTTITSTEPIGSSDSDGHISAMHMVEDRDAVGSEQHVASKILTDLEARSREIHGEGLYSEKKAEIQVDTHLGINTNQRLTSNDSQALEKLSVYSNVGQLFSVLTKLVDVEKWTFFNEMSLRAYKIDNNTLYATFNIKDTGFDKTGNFLDSTSQASQPRDGLAPNSEIASLSDRPQSNQNSIMEASKFISYLLDKEGNLEIIALDKELIFVDLDVFDVASVDTYAMSWKIDNGETISVIGLQSSYADFALLA</sequence>
<name>A0A9Q2RXJ7_9RHOB</name>
<dbReference type="AlphaFoldDB" id="A0A9Q2RXJ7"/>
<evidence type="ECO:0000313" key="2">
    <source>
        <dbReference type="Proteomes" id="UP000809337"/>
    </source>
</evidence>
<accession>A0A9Q2RXJ7</accession>
<proteinExistence type="predicted"/>
<reference evidence="1" key="1">
    <citation type="submission" date="2021-01" db="EMBL/GenBank/DDBJ databases">
        <title>Diatom-associated Roseobacters Show Island Model of Population Structure.</title>
        <authorList>
            <person name="Qu L."/>
            <person name="Feng X."/>
            <person name="Chen Y."/>
            <person name="Li L."/>
            <person name="Wang X."/>
            <person name="Hu Z."/>
            <person name="Wang H."/>
            <person name="Luo H."/>
        </authorList>
    </citation>
    <scope>NUCLEOTIDE SEQUENCE</scope>
    <source>
        <strain evidence="1">SM26-45</strain>
    </source>
</reference>
<dbReference type="Proteomes" id="UP000809337">
    <property type="component" value="Unassembled WGS sequence"/>
</dbReference>
<protein>
    <submittedName>
        <fullName evidence="1">Uncharacterized protein</fullName>
    </submittedName>
</protein>
<dbReference type="EMBL" id="JAFBWN010000054">
    <property type="protein sequence ID" value="MBM2357686.1"/>
    <property type="molecule type" value="Genomic_DNA"/>
</dbReference>
<evidence type="ECO:0000313" key="1">
    <source>
        <dbReference type="EMBL" id="MBM2357686.1"/>
    </source>
</evidence>
<organism evidence="1 2">
    <name type="scientific">Pseudosulfitobacter pseudonitzschiae</name>
    <dbReference type="NCBI Taxonomy" id="1402135"/>
    <lineage>
        <taxon>Bacteria</taxon>
        <taxon>Pseudomonadati</taxon>
        <taxon>Pseudomonadota</taxon>
        <taxon>Alphaproteobacteria</taxon>
        <taxon>Rhodobacterales</taxon>
        <taxon>Roseobacteraceae</taxon>
        <taxon>Pseudosulfitobacter</taxon>
    </lineage>
</organism>
<dbReference type="RefSeq" id="WP_231036642.1">
    <property type="nucleotide sequence ID" value="NZ_JAJNGX010000057.1"/>
</dbReference>